<reference evidence="3" key="1">
    <citation type="journal article" date="2021" name="ISME J.">
        <title>Evolutionary origin and ecological implication of a unique nif island in free-living Bradyrhizobium lineages.</title>
        <authorList>
            <person name="Tao J."/>
        </authorList>
    </citation>
    <scope>NUCLEOTIDE SEQUENCE [LARGE SCALE GENOMIC DNA]</scope>
    <source>
        <strain evidence="3">SZCCT0434</strain>
    </source>
</reference>
<sequence length="144" mass="15118">MGTWTSRPNAVDGRPVPDCPDARILATYSDGVRRLLPLGSERVSGNIPVSNGAGIQTLLFFIKVDFTFIIWVKIMIGVFGIASVAAGSALAWSANWDRSKAEILEACAGTLLIVSLASVGAALPDGISELVPILARCGCEGVHH</sequence>
<protein>
    <submittedName>
        <fullName evidence="2">Uncharacterized protein</fullName>
    </submittedName>
</protein>
<keyword evidence="1" id="KW-1133">Transmembrane helix</keyword>
<evidence type="ECO:0000313" key="2">
    <source>
        <dbReference type="EMBL" id="MBR0801837.1"/>
    </source>
</evidence>
<proteinExistence type="predicted"/>
<dbReference type="RefSeq" id="WP_212495731.1">
    <property type="nucleotide sequence ID" value="NZ_JAFCJH010000115.1"/>
</dbReference>
<dbReference type="EMBL" id="JAFCJH010000115">
    <property type="protein sequence ID" value="MBR0801837.1"/>
    <property type="molecule type" value="Genomic_DNA"/>
</dbReference>
<feature type="transmembrane region" description="Helical" evidence="1">
    <location>
        <begin position="68"/>
        <end position="91"/>
    </location>
</feature>
<keyword evidence="1" id="KW-0472">Membrane</keyword>
<comment type="caution">
    <text evidence="2">The sequence shown here is derived from an EMBL/GenBank/DDBJ whole genome shotgun (WGS) entry which is preliminary data.</text>
</comment>
<keyword evidence="1" id="KW-0812">Transmembrane</keyword>
<keyword evidence="3" id="KW-1185">Reference proteome</keyword>
<evidence type="ECO:0000256" key="1">
    <source>
        <dbReference type="SAM" id="Phobius"/>
    </source>
</evidence>
<evidence type="ECO:0000313" key="3">
    <source>
        <dbReference type="Proteomes" id="UP001315278"/>
    </source>
</evidence>
<dbReference type="Proteomes" id="UP001315278">
    <property type="component" value="Unassembled WGS sequence"/>
</dbReference>
<organism evidence="2 3">
    <name type="scientific">Bradyrhizobium jicamae</name>
    <dbReference type="NCBI Taxonomy" id="280332"/>
    <lineage>
        <taxon>Bacteria</taxon>
        <taxon>Pseudomonadati</taxon>
        <taxon>Pseudomonadota</taxon>
        <taxon>Alphaproteobacteria</taxon>
        <taxon>Hyphomicrobiales</taxon>
        <taxon>Nitrobacteraceae</taxon>
        <taxon>Bradyrhizobium</taxon>
    </lineage>
</organism>
<accession>A0ABS5FYI1</accession>
<gene>
    <name evidence="2" type="ORF">JQ615_41640</name>
</gene>
<name>A0ABS5FYI1_9BRAD</name>